<evidence type="ECO:0000256" key="5">
    <source>
        <dbReference type="ARBA" id="ARBA00023175"/>
    </source>
</evidence>
<organism evidence="8 9">
    <name type="scientific">Folsomia candida</name>
    <name type="common">Springtail</name>
    <dbReference type="NCBI Taxonomy" id="158441"/>
    <lineage>
        <taxon>Eukaryota</taxon>
        <taxon>Metazoa</taxon>
        <taxon>Ecdysozoa</taxon>
        <taxon>Arthropoda</taxon>
        <taxon>Hexapoda</taxon>
        <taxon>Collembola</taxon>
        <taxon>Entomobryomorpha</taxon>
        <taxon>Isotomoidea</taxon>
        <taxon>Isotomidae</taxon>
        <taxon>Proisotominae</taxon>
        <taxon>Folsomia</taxon>
    </lineage>
</organism>
<dbReference type="PANTHER" id="PTHR23048">
    <property type="entry name" value="MYOSIN LIGHT CHAIN 1, 3"/>
    <property type="match status" value="1"/>
</dbReference>
<evidence type="ECO:0000313" key="8">
    <source>
        <dbReference type="EMBL" id="OXA44377.1"/>
    </source>
</evidence>
<evidence type="ECO:0000256" key="4">
    <source>
        <dbReference type="ARBA" id="ARBA00023123"/>
    </source>
</evidence>
<accession>A0A226DI51</accession>
<dbReference type="AlphaFoldDB" id="A0A226DI51"/>
<dbReference type="GO" id="GO:0005859">
    <property type="term" value="C:muscle myosin complex"/>
    <property type="evidence" value="ECO:0007669"/>
    <property type="project" value="TreeGrafter"/>
</dbReference>
<dbReference type="SUPFAM" id="SSF47473">
    <property type="entry name" value="EF-hand"/>
    <property type="match status" value="1"/>
</dbReference>
<dbReference type="FunFam" id="1.10.238.10:FF:000001">
    <property type="entry name" value="Calmodulin 1"/>
    <property type="match status" value="1"/>
</dbReference>
<dbReference type="InterPro" id="IPR002048">
    <property type="entry name" value="EF_hand_dom"/>
</dbReference>
<dbReference type="GO" id="GO:0005509">
    <property type="term" value="F:calcium ion binding"/>
    <property type="evidence" value="ECO:0007669"/>
    <property type="project" value="InterPro"/>
</dbReference>
<feature type="domain" description="EF-hand" evidence="7">
    <location>
        <begin position="82"/>
        <end position="117"/>
    </location>
</feature>
<keyword evidence="3" id="KW-0677">Repeat</keyword>
<dbReference type="OrthoDB" id="26525at2759"/>
<comment type="subunit">
    <text evidence="1">Myosin is a hexamer of 2 heavy chains and 4 light chains.</text>
</comment>
<evidence type="ECO:0000313" key="9">
    <source>
        <dbReference type="Proteomes" id="UP000198287"/>
    </source>
</evidence>
<feature type="domain" description="EF-hand" evidence="7">
    <location>
        <begin position="8"/>
        <end position="43"/>
    </location>
</feature>
<keyword evidence="4" id="KW-0518">Myosin</keyword>
<dbReference type="InterPro" id="IPR050230">
    <property type="entry name" value="CALM/Myosin/TropC-like"/>
</dbReference>
<dbReference type="PROSITE" id="PS50222">
    <property type="entry name" value="EF_HAND_2"/>
    <property type="match status" value="2"/>
</dbReference>
<proteinExistence type="predicted"/>
<evidence type="ECO:0000259" key="7">
    <source>
        <dbReference type="PROSITE" id="PS50222"/>
    </source>
</evidence>
<dbReference type="Gene3D" id="1.10.238.10">
    <property type="entry name" value="EF-hand"/>
    <property type="match status" value="2"/>
</dbReference>
<gene>
    <name evidence="8" type="ORF">Fcan01_21026</name>
</gene>
<reference evidence="8 9" key="1">
    <citation type="submission" date="2015-12" db="EMBL/GenBank/DDBJ databases">
        <title>The genome of Folsomia candida.</title>
        <authorList>
            <person name="Faddeeva A."/>
            <person name="Derks M.F."/>
            <person name="Anvar Y."/>
            <person name="Smit S."/>
            <person name="Van Straalen N."/>
            <person name="Roelofs D."/>
        </authorList>
    </citation>
    <scope>NUCLEOTIDE SEQUENCE [LARGE SCALE GENOMIC DNA]</scope>
    <source>
        <strain evidence="8 9">VU population</strain>
        <tissue evidence="8">Whole body</tissue>
    </source>
</reference>
<protein>
    <recommendedName>
        <fullName evidence="2">Myosin light chain alkali</fullName>
    </recommendedName>
</protein>
<dbReference type="STRING" id="158441.A0A226DI51"/>
<keyword evidence="6" id="KW-0514">Muscle protein</keyword>
<evidence type="ECO:0000256" key="2">
    <source>
        <dbReference type="ARBA" id="ARBA00019148"/>
    </source>
</evidence>
<dbReference type="SMART" id="SM00054">
    <property type="entry name" value="EFh"/>
    <property type="match status" value="2"/>
</dbReference>
<evidence type="ECO:0000256" key="6">
    <source>
        <dbReference type="ARBA" id="ARBA00023179"/>
    </source>
</evidence>
<name>A0A226DI51_FOLCA</name>
<evidence type="ECO:0000256" key="3">
    <source>
        <dbReference type="ARBA" id="ARBA00022737"/>
    </source>
</evidence>
<dbReference type="EMBL" id="LNIX01000019">
    <property type="protein sequence ID" value="OXA44377.1"/>
    <property type="molecule type" value="Genomic_DNA"/>
</dbReference>
<dbReference type="OMA" id="FELYDFW"/>
<dbReference type="Proteomes" id="UP000198287">
    <property type="component" value="Unassembled WGS sequence"/>
</dbReference>
<sequence>MASDLSARDIERAKFAFSIYDFEGKDTVDAFDLGSVLRALSLVPTLKTVEKLGGEKKKGQKKFTIEEFLAIYSQAKKDTDVGNFDDFKECLKLYDKSEDGTMIFDELRHILLAMGEKLEMDEVNEIIKDCAVPPDEDGFTRYQVFLDKLKAGPFKEEE</sequence>
<dbReference type="PANTHER" id="PTHR23048:SF33">
    <property type="entry name" value="MYOSIN LIGHT CHAIN ALKALI"/>
    <property type="match status" value="1"/>
</dbReference>
<keyword evidence="9" id="KW-1185">Reference proteome</keyword>
<dbReference type="InterPro" id="IPR011992">
    <property type="entry name" value="EF-hand-dom_pair"/>
</dbReference>
<evidence type="ECO:0000256" key="1">
    <source>
        <dbReference type="ARBA" id="ARBA00011445"/>
    </source>
</evidence>
<comment type="caution">
    <text evidence="8">The sequence shown here is derived from an EMBL/GenBank/DDBJ whole genome shotgun (WGS) entry which is preliminary data.</text>
</comment>
<keyword evidence="5" id="KW-0505">Motor protein</keyword>